<accession>A0A4R2NRB0</accession>
<reference evidence="1 2" key="1">
    <citation type="submission" date="2019-03" db="EMBL/GenBank/DDBJ databases">
        <title>Genomic Encyclopedia of Type Strains, Phase IV (KMG-IV): sequencing the most valuable type-strain genomes for metagenomic binning, comparative biology and taxonomic classification.</title>
        <authorList>
            <person name="Goeker M."/>
        </authorList>
    </citation>
    <scope>NUCLEOTIDE SEQUENCE [LARGE SCALE GENOMIC DNA]</scope>
    <source>
        <strain evidence="1 2">DSM 14836</strain>
    </source>
</reference>
<dbReference type="SFLD" id="SFLDG01129">
    <property type="entry name" value="C1.5:_HAD__Beta-PGM__Phosphata"/>
    <property type="match status" value="1"/>
</dbReference>
<dbReference type="InterPro" id="IPR036412">
    <property type="entry name" value="HAD-like_sf"/>
</dbReference>
<dbReference type="Pfam" id="PF13419">
    <property type="entry name" value="HAD_2"/>
    <property type="match status" value="1"/>
</dbReference>
<dbReference type="SFLD" id="SFLDG01135">
    <property type="entry name" value="C1.5.6:_HAD__Beta-PGM__Phospha"/>
    <property type="match status" value="1"/>
</dbReference>
<dbReference type="Gene3D" id="1.10.150.240">
    <property type="entry name" value="Putative phosphatase, domain 2"/>
    <property type="match status" value="1"/>
</dbReference>
<dbReference type="EMBL" id="SLXM01000006">
    <property type="protein sequence ID" value="TCP24380.1"/>
    <property type="molecule type" value="Genomic_DNA"/>
</dbReference>
<dbReference type="InterPro" id="IPR023214">
    <property type="entry name" value="HAD_sf"/>
</dbReference>
<evidence type="ECO:0000313" key="1">
    <source>
        <dbReference type="EMBL" id="TCP24380.1"/>
    </source>
</evidence>
<keyword evidence="1" id="KW-0378">Hydrolase</keyword>
<dbReference type="SFLD" id="SFLDS00003">
    <property type="entry name" value="Haloacid_Dehalogenase"/>
    <property type="match status" value="1"/>
</dbReference>
<dbReference type="Gene3D" id="3.40.50.1000">
    <property type="entry name" value="HAD superfamily/HAD-like"/>
    <property type="match status" value="1"/>
</dbReference>
<dbReference type="SUPFAM" id="SSF56784">
    <property type="entry name" value="HAD-like"/>
    <property type="match status" value="1"/>
</dbReference>
<dbReference type="InterPro" id="IPR023198">
    <property type="entry name" value="PGP-like_dom2"/>
</dbReference>
<protein>
    <submittedName>
        <fullName evidence="1">HAD superfamily hydrolase (TIGR01509 family)</fullName>
    </submittedName>
</protein>
<dbReference type="NCBIfam" id="TIGR01509">
    <property type="entry name" value="HAD-SF-IA-v3"/>
    <property type="match status" value="1"/>
</dbReference>
<dbReference type="AlphaFoldDB" id="A0A4R2NRB0"/>
<gene>
    <name evidence="1" type="ORF">EV195_106188</name>
</gene>
<comment type="caution">
    <text evidence="1">The sequence shown here is derived from an EMBL/GenBank/DDBJ whole genome shotgun (WGS) entry which is preliminary data.</text>
</comment>
<sequence>MHDSYSRITIKIFRLMIQNLRCVIFDMDGVIIDSEELHRKAYYEVFESLDINVTEELYKSMTGSSTLNAFQKLVSHFNLNEIPEELVINKRKRYVNFFENDPNLSLINGVEDAIQHFFEKGHTLVLASSSAMVNINRVFDRFDLHKYFTAKISGADLKASKPHPEIFEKAAILGGHDRTHCIVIEDSDNGIKAANDAGIFAVGYKNPLVTNQTLENANMVISSYNELIEIC</sequence>
<dbReference type="InterPro" id="IPR006439">
    <property type="entry name" value="HAD-SF_hydro_IA"/>
</dbReference>
<keyword evidence="2" id="KW-1185">Reference proteome</keyword>
<name>A0A4R2NRB0_9FLAO</name>
<dbReference type="PANTHER" id="PTHR18901">
    <property type="entry name" value="2-DEOXYGLUCOSE-6-PHOSPHATE PHOSPHATASE 2"/>
    <property type="match status" value="1"/>
</dbReference>
<evidence type="ECO:0000313" key="2">
    <source>
        <dbReference type="Proteomes" id="UP000294564"/>
    </source>
</evidence>
<dbReference type="GO" id="GO:0016787">
    <property type="term" value="F:hydrolase activity"/>
    <property type="evidence" value="ECO:0007669"/>
    <property type="project" value="UniProtKB-KW"/>
</dbReference>
<dbReference type="PANTHER" id="PTHR18901:SF38">
    <property type="entry name" value="PSEUDOURIDINE-5'-PHOSPHATASE"/>
    <property type="match status" value="1"/>
</dbReference>
<organism evidence="1 2">
    <name type="scientific">Tenacibaculum skagerrakense</name>
    <dbReference type="NCBI Taxonomy" id="186571"/>
    <lineage>
        <taxon>Bacteria</taxon>
        <taxon>Pseudomonadati</taxon>
        <taxon>Bacteroidota</taxon>
        <taxon>Flavobacteriia</taxon>
        <taxon>Flavobacteriales</taxon>
        <taxon>Flavobacteriaceae</taxon>
        <taxon>Tenacibaculum</taxon>
    </lineage>
</organism>
<proteinExistence type="predicted"/>
<dbReference type="InterPro" id="IPR041492">
    <property type="entry name" value="HAD_2"/>
</dbReference>
<dbReference type="Proteomes" id="UP000294564">
    <property type="component" value="Unassembled WGS sequence"/>
</dbReference>